<gene>
    <name evidence="1" type="ORF">DFP72DRAFT_855521</name>
</gene>
<keyword evidence="2" id="KW-1185">Reference proteome</keyword>
<dbReference type="EMBL" id="JACGCI010000094">
    <property type="protein sequence ID" value="KAF6746261.1"/>
    <property type="molecule type" value="Genomic_DNA"/>
</dbReference>
<dbReference type="Proteomes" id="UP000521943">
    <property type="component" value="Unassembled WGS sequence"/>
</dbReference>
<protein>
    <submittedName>
        <fullName evidence="1">Uncharacterized protein</fullName>
    </submittedName>
</protein>
<name>A0A8H6HH61_9AGAR</name>
<accession>A0A8H6HH61</accession>
<comment type="caution">
    <text evidence="1">The sequence shown here is derived from an EMBL/GenBank/DDBJ whole genome shotgun (WGS) entry which is preliminary data.</text>
</comment>
<dbReference type="AlphaFoldDB" id="A0A8H6HH61"/>
<proteinExistence type="predicted"/>
<organism evidence="1 2">
    <name type="scientific">Ephemerocybe angulata</name>
    <dbReference type="NCBI Taxonomy" id="980116"/>
    <lineage>
        <taxon>Eukaryota</taxon>
        <taxon>Fungi</taxon>
        <taxon>Dikarya</taxon>
        <taxon>Basidiomycota</taxon>
        <taxon>Agaricomycotina</taxon>
        <taxon>Agaricomycetes</taxon>
        <taxon>Agaricomycetidae</taxon>
        <taxon>Agaricales</taxon>
        <taxon>Agaricineae</taxon>
        <taxon>Psathyrellaceae</taxon>
        <taxon>Ephemerocybe</taxon>
    </lineage>
</organism>
<evidence type="ECO:0000313" key="2">
    <source>
        <dbReference type="Proteomes" id="UP000521943"/>
    </source>
</evidence>
<sequence>MSTTTKPLVKVLTNALALKYAKGPSGVDRNIVLALALDGDRTHSAIGAHHTDMVARIASGVREVLEFTPAGSPAMAENFRRDLGEVALNLLKQVAKGDTETLRIRAYLVAELSRVGILDGTAAVGEALGCVFMRSGRAPDVALGICEEIRRRSVGGTRDGFECERGAVAVLEELRVRAGLSYSDVRRG</sequence>
<evidence type="ECO:0000313" key="1">
    <source>
        <dbReference type="EMBL" id="KAF6746261.1"/>
    </source>
</evidence>
<reference evidence="1 2" key="1">
    <citation type="submission" date="2020-07" db="EMBL/GenBank/DDBJ databases">
        <title>Comparative genomics of pyrophilous fungi reveals a link between fire events and developmental genes.</title>
        <authorList>
            <consortium name="DOE Joint Genome Institute"/>
            <person name="Steindorff A.S."/>
            <person name="Carver A."/>
            <person name="Calhoun S."/>
            <person name="Stillman K."/>
            <person name="Liu H."/>
            <person name="Lipzen A."/>
            <person name="Pangilinan J."/>
            <person name="Labutti K."/>
            <person name="Bruns T.D."/>
            <person name="Grigoriev I.V."/>
        </authorList>
    </citation>
    <scope>NUCLEOTIDE SEQUENCE [LARGE SCALE GENOMIC DNA]</scope>
    <source>
        <strain evidence="1 2">CBS 144469</strain>
    </source>
</reference>